<keyword evidence="5 8" id="KW-0067">ATP-binding</keyword>
<evidence type="ECO:0000256" key="7">
    <source>
        <dbReference type="ARBA" id="ARBA00048478"/>
    </source>
</evidence>
<evidence type="ECO:0000256" key="3">
    <source>
        <dbReference type="ARBA" id="ARBA00022741"/>
    </source>
</evidence>
<keyword evidence="2 8" id="KW-0808">Transferase</keyword>
<protein>
    <recommendedName>
        <fullName evidence="8">Cytidylate kinase</fullName>
        <shortName evidence="8">CK</shortName>
        <ecNumber evidence="8">2.7.4.25</ecNumber>
    </recommendedName>
    <alternativeName>
        <fullName evidence="8">Cytidine monophosphate kinase</fullName>
        <shortName evidence="8">CMP kinase</shortName>
    </alternativeName>
</protein>
<reference evidence="10" key="1">
    <citation type="journal article" date="2023" name="Antonie Van Leeuwenhoek">
        <title>Mesoterricola silvestris gen. nov., sp. nov., Mesoterricola sediminis sp. nov., Geothrix oryzae sp. nov., Geothrix edaphica sp. nov., Geothrix rubra sp. nov., and Geothrix limicola sp. nov., six novel members of Acidobacteriota isolated from soils.</title>
        <authorList>
            <person name="Itoh H."/>
            <person name="Sugisawa Y."/>
            <person name="Mise K."/>
            <person name="Xu Z."/>
            <person name="Kuniyasu M."/>
            <person name="Ushijima N."/>
            <person name="Kawano K."/>
            <person name="Kobayashi E."/>
            <person name="Shiratori Y."/>
            <person name="Masuda Y."/>
            <person name="Senoo K."/>
        </authorList>
    </citation>
    <scope>NUCLEOTIDE SEQUENCE</scope>
    <source>
        <strain evidence="10">Red802</strain>
    </source>
</reference>
<dbReference type="CDD" id="cd02020">
    <property type="entry name" value="CMPK"/>
    <property type="match status" value="1"/>
</dbReference>
<comment type="subcellular location">
    <subcellularLocation>
        <location evidence="8">Cytoplasm</location>
    </subcellularLocation>
</comment>
<dbReference type="HAMAP" id="MF_00238">
    <property type="entry name" value="Cytidyl_kinase_type1"/>
    <property type="match status" value="1"/>
</dbReference>
<keyword evidence="11" id="KW-1185">Reference proteome</keyword>
<dbReference type="InterPro" id="IPR027417">
    <property type="entry name" value="P-loop_NTPase"/>
</dbReference>
<comment type="caution">
    <text evidence="10">The sequence shown here is derived from an EMBL/GenBank/DDBJ whole genome shotgun (WGS) entry which is preliminary data.</text>
</comment>
<dbReference type="PANTHER" id="PTHR21299:SF2">
    <property type="entry name" value="CYTIDYLATE KINASE"/>
    <property type="match status" value="1"/>
</dbReference>
<dbReference type="NCBIfam" id="TIGR00017">
    <property type="entry name" value="cmk"/>
    <property type="match status" value="1"/>
</dbReference>
<comment type="catalytic activity">
    <reaction evidence="7 8">
        <text>CMP + ATP = CDP + ADP</text>
        <dbReference type="Rhea" id="RHEA:11600"/>
        <dbReference type="ChEBI" id="CHEBI:30616"/>
        <dbReference type="ChEBI" id="CHEBI:58069"/>
        <dbReference type="ChEBI" id="CHEBI:60377"/>
        <dbReference type="ChEBI" id="CHEBI:456216"/>
        <dbReference type="EC" id="2.7.4.25"/>
    </reaction>
</comment>
<dbReference type="InterPro" id="IPR011994">
    <property type="entry name" value="Cytidylate_kinase_dom"/>
</dbReference>
<evidence type="ECO:0000256" key="1">
    <source>
        <dbReference type="ARBA" id="ARBA00009427"/>
    </source>
</evidence>
<sequence>MARVGAVPQNEGMTASALSLIAIDGPSGVGKSTTARRVASRLGWQYLDTGAMYRTAALAVHRAGLDLADRAGLERLLAGLDLAQEGTRIFLAGEDVSEAIRSQDVTRGVTPVSADARVREVLVEQQRRIGASGRWVVDGRDIGTVVFPTACCKIFLTASPEARARRRLLELEAKGQSPVFAEVLADQRRRDEADSTRAVAPLRPAEDATTLDSSDLTLDEVVDWIVARHQAHP</sequence>
<keyword evidence="3 8" id="KW-0547">Nucleotide-binding</keyword>
<evidence type="ECO:0000256" key="8">
    <source>
        <dbReference type="HAMAP-Rule" id="MF_00238"/>
    </source>
</evidence>
<feature type="binding site" evidence="8">
    <location>
        <begin position="25"/>
        <end position="33"/>
    </location>
    <ligand>
        <name>ATP</name>
        <dbReference type="ChEBI" id="CHEBI:30616"/>
    </ligand>
</feature>
<gene>
    <name evidence="8 10" type="primary">cmk</name>
    <name evidence="10" type="ORF">GETHED_23970</name>
</gene>
<evidence type="ECO:0000256" key="5">
    <source>
        <dbReference type="ARBA" id="ARBA00022840"/>
    </source>
</evidence>
<dbReference type="EC" id="2.7.4.25" evidence="8"/>
<dbReference type="PANTHER" id="PTHR21299">
    <property type="entry name" value="CYTIDYLATE KINASE/PANTOATE-BETA-ALANINE LIGASE"/>
    <property type="match status" value="1"/>
</dbReference>
<keyword evidence="8" id="KW-0963">Cytoplasm</keyword>
<dbReference type="InterPro" id="IPR003136">
    <property type="entry name" value="Cytidylate_kin"/>
</dbReference>
<proteinExistence type="inferred from homology"/>
<comment type="similarity">
    <text evidence="1 8">Belongs to the cytidylate kinase family. Type 1 subfamily.</text>
</comment>
<evidence type="ECO:0000256" key="6">
    <source>
        <dbReference type="ARBA" id="ARBA00047615"/>
    </source>
</evidence>
<organism evidence="10 11">
    <name type="scientific">Geothrix edaphica</name>
    <dbReference type="NCBI Taxonomy" id="2927976"/>
    <lineage>
        <taxon>Bacteria</taxon>
        <taxon>Pseudomonadati</taxon>
        <taxon>Acidobacteriota</taxon>
        <taxon>Holophagae</taxon>
        <taxon>Holophagales</taxon>
        <taxon>Holophagaceae</taxon>
        <taxon>Geothrix</taxon>
    </lineage>
</organism>
<keyword evidence="4 8" id="KW-0418">Kinase</keyword>
<dbReference type="EMBL" id="BSDC01000003">
    <property type="protein sequence ID" value="GLH68033.1"/>
    <property type="molecule type" value="Genomic_DNA"/>
</dbReference>
<dbReference type="GO" id="GO:0016301">
    <property type="term" value="F:kinase activity"/>
    <property type="evidence" value="ECO:0007669"/>
    <property type="project" value="UniProtKB-KW"/>
</dbReference>
<accession>A0ABQ5Q062</accession>
<evidence type="ECO:0000256" key="2">
    <source>
        <dbReference type="ARBA" id="ARBA00022679"/>
    </source>
</evidence>
<name>A0ABQ5Q062_9BACT</name>
<evidence type="ECO:0000313" key="11">
    <source>
        <dbReference type="Proteomes" id="UP001165044"/>
    </source>
</evidence>
<dbReference type="Pfam" id="PF02224">
    <property type="entry name" value="Cytidylate_kin"/>
    <property type="match status" value="1"/>
</dbReference>
<comment type="catalytic activity">
    <reaction evidence="6 8">
        <text>dCMP + ATP = dCDP + ADP</text>
        <dbReference type="Rhea" id="RHEA:25094"/>
        <dbReference type="ChEBI" id="CHEBI:30616"/>
        <dbReference type="ChEBI" id="CHEBI:57566"/>
        <dbReference type="ChEBI" id="CHEBI:58593"/>
        <dbReference type="ChEBI" id="CHEBI:456216"/>
        <dbReference type="EC" id="2.7.4.25"/>
    </reaction>
</comment>
<dbReference type="Proteomes" id="UP001165044">
    <property type="component" value="Unassembled WGS sequence"/>
</dbReference>
<feature type="domain" description="Cytidylate kinase" evidence="9">
    <location>
        <begin position="21"/>
        <end position="228"/>
    </location>
</feature>
<evidence type="ECO:0000256" key="4">
    <source>
        <dbReference type="ARBA" id="ARBA00022777"/>
    </source>
</evidence>
<evidence type="ECO:0000313" key="10">
    <source>
        <dbReference type="EMBL" id="GLH68033.1"/>
    </source>
</evidence>
<evidence type="ECO:0000259" key="9">
    <source>
        <dbReference type="Pfam" id="PF02224"/>
    </source>
</evidence>
<dbReference type="SUPFAM" id="SSF52540">
    <property type="entry name" value="P-loop containing nucleoside triphosphate hydrolases"/>
    <property type="match status" value="1"/>
</dbReference>
<dbReference type="Gene3D" id="3.40.50.300">
    <property type="entry name" value="P-loop containing nucleotide triphosphate hydrolases"/>
    <property type="match status" value="1"/>
</dbReference>